<keyword evidence="2" id="KW-0560">Oxidoreductase</keyword>
<name>A0ABN6MEJ8_9ACTN</name>
<dbReference type="CDD" id="cd05233">
    <property type="entry name" value="SDR_c"/>
    <property type="match status" value="1"/>
</dbReference>
<dbReference type="PROSITE" id="PS00061">
    <property type="entry name" value="ADH_SHORT"/>
    <property type="match status" value="1"/>
</dbReference>
<reference evidence="3 4" key="1">
    <citation type="submission" date="2022-01" db="EMBL/GenBank/DDBJ databases">
        <title>Novel bile acid biosynthetic pathways are enriched in the microbiome of centenarians.</title>
        <authorList>
            <person name="Sato Y."/>
            <person name="Atarashi K."/>
            <person name="Plichta R.D."/>
            <person name="Arai Y."/>
            <person name="Sasajima S."/>
            <person name="Kearney M.S."/>
            <person name="Suda W."/>
            <person name="Takeshita K."/>
            <person name="Sasaki T."/>
            <person name="Okamoto S."/>
            <person name="Skelly N.A."/>
            <person name="Okamura Y."/>
            <person name="Vlamakis H."/>
            <person name="Li Y."/>
            <person name="Tanoue T."/>
            <person name="Takei H."/>
            <person name="Nittono H."/>
            <person name="Narushima S."/>
            <person name="Irie J."/>
            <person name="Itoh H."/>
            <person name="Moriya K."/>
            <person name="Sugiura Y."/>
            <person name="Suematsu M."/>
            <person name="Moritoki N."/>
            <person name="Shibata S."/>
            <person name="Littman R.D."/>
            <person name="Fischbach A.M."/>
            <person name="Uwamino Y."/>
            <person name="Inoue T."/>
            <person name="Honda A."/>
            <person name="Hattori M."/>
            <person name="Murai T."/>
            <person name="Xavier J.R."/>
            <person name="Hirose N."/>
            <person name="Honda K."/>
        </authorList>
    </citation>
    <scope>NUCLEOTIDE SEQUENCE [LARGE SCALE GENOMIC DNA]</scope>
    <source>
        <strain evidence="3 4">CE91-St30</strain>
    </source>
</reference>
<dbReference type="PANTHER" id="PTHR24321">
    <property type="entry name" value="DEHYDROGENASES, SHORT CHAIN"/>
    <property type="match status" value="1"/>
</dbReference>
<organism evidence="3 4">
    <name type="scientific">Raoultibacter timonensis</name>
    <dbReference type="NCBI Taxonomy" id="1907662"/>
    <lineage>
        <taxon>Bacteria</taxon>
        <taxon>Bacillati</taxon>
        <taxon>Actinomycetota</taxon>
        <taxon>Coriobacteriia</taxon>
        <taxon>Eggerthellales</taxon>
        <taxon>Eggerthellaceae</taxon>
        <taxon>Raoultibacter</taxon>
    </lineage>
</organism>
<evidence type="ECO:0000313" key="4">
    <source>
        <dbReference type="Proteomes" id="UP001320544"/>
    </source>
</evidence>
<dbReference type="PRINTS" id="PR00081">
    <property type="entry name" value="GDHRDH"/>
</dbReference>
<evidence type="ECO:0000313" key="3">
    <source>
        <dbReference type="EMBL" id="BDE96412.1"/>
    </source>
</evidence>
<dbReference type="PANTHER" id="PTHR24321:SF8">
    <property type="entry name" value="ESTRADIOL 17-BETA-DEHYDROGENASE 8-RELATED"/>
    <property type="match status" value="1"/>
</dbReference>
<comment type="similarity">
    <text evidence="1">Belongs to the short-chain dehydrogenases/reductases (SDR) family.</text>
</comment>
<dbReference type="PRINTS" id="PR00080">
    <property type="entry name" value="SDRFAMILY"/>
</dbReference>
<dbReference type="EMBL" id="AP025564">
    <property type="protein sequence ID" value="BDE96412.1"/>
    <property type="molecule type" value="Genomic_DNA"/>
</dbReference>
<dbReference type="RefSeq" id="WP_244385727.1">
    <property type="nucleotide sequence ID" value="NZ_AP025564.1"/>
</dbReference>
<proteinExistence type="inferred from homology"/>
<dbReference type="InterPro" id="IPR020904">
    <property type="entry name" value="Sc_DH/Rdtase_CS"/>
</dbReference>
<keyword evidence="4" id="KW-1185">Reference proteome</keyword>
<dbReference type="InterPro" id="IPR002347">
    <property type="entry name" value="SDR_fam"/>
</dbReference>
<dbReference type="Pfam" id="PF13561">
    <property type="entry name" value="adh_short_C2"/>
    <property type="match status" value="1"/>
</dbReference>
<dbReference type="InterPro" id="IPR036291">
    <property type="entry name" value="NAD(P)-bd_dom_sf"/>
</dbReference>
<evidence type="ECO:0000256" key="1">
    <source>
        <dbReference type="ARBA" id="ARBA00006484"/>
    </source>
</evidence>
<dbReference type="Gene3D" id="3.40.50.720">
    <property type="entry name" value="NAD(P)-binding Rossmann-like Domain"/>
    <property type="match status" value="1"/>
</dbReference>
<accession>A0ABN6MEJ8</accession>
<dbReference type="SUPFAM" id="SSF51735">
    <property type="entry name" value="NAD(P)-binding Rossmann-fold domains"/>
    <property type="match status" value="1"/>
</dbReference>
<protein>
    <submittedName>
        <fullName evidence="3">Short-chain dehydrogenase</fullName>
    </submittedName>
</protein>
<evidence type="ECO:0000256" key="2">
    <source>
        <dbReference type="ARBA" id="ARBA00023002"/>
    </source>
</evidence>
<dbReference type="Proteomes" id="UP001320544">
    <property type="component" value="Chromosome"/>
</dbReference>
<gene>
    <name evidence="3" type="ORF">CE91St30_17450</name>
</gene>
<sequence length="270" mass="29516">MGLALLEGKNLLEGKKIIVTGGAGGIGSATVDEFVRQGATVTSVDVKDEEGLKYAEEANAHGPGSCTYVHCNIEQEKEVEEAFAQAKEDMGGFDVLIHCAAVMQAMRPAIEYRREDFNYIFDNDMWGTILVDQVACRLMQEYGKGVIVNYGSETGLHGSPNDGLYSSAKAGVATWTRVIAAEWGHAYNIRCNTVLPTIKTPMYRAYVANMEPDEYEKFMESRRAKHPIKGDMGDADIDIAPVMVFLACDMSQYITGQLFAVNGGNTMVRG</sequence>